<dbReference type="PRINTS" id="PR00896">
    <property type="entry name" value="VASOPRESSINR"/>
</dbReference>
<dbReference type="PRINTS" id="PR00237">
    <property type="entry name" value="GPCRRHODOPSN"/>
</dbReference>
<evidence type="ECO:0000256" key="4">
    <source>
        <dbReference type="ARBA" id="ARBA00022989"/>
    </source>
</evidence>
<comment type="caution">
    <text evidence="10">Lacks conserved residue(s) required for the propagation of feature annotation.</text>
</comment>
<protein>
    <submittedName>
        <fullName evidence="14">Uncharacterized protein LOC108666672</fullName>
    </submittedName>
</protein>
<dbReference type="GO" id="GO:0005886">
    <property type="term" value="C:plasma membrane"/>
    <property type="evidence" value="ECO:0007669"/>
    <property type="project" value="UniProtKB-SubCell"/>
</dbReference>
<feature type="transmembrane region" description="Helical" evidence="10">
    <location>
        <begin position="200"/>
        <end position="220"/>
    </location>
</feature>
<comment type="subcellular location">
    <subcellularLocation>
        <location evidence="1 10">Cell membrane</location>
        <topology evidence="1 10">Multi-pass membrane protein</topology>
    </subcellularLocation>
</comment>
<feature type="region of interest" description="Disordered" evidence="11">
    <location>
        <begin position="645"/>
        <end position="669"/>
    </location>
</feature>
<keyword evidence="3 10" id="KW-0812">Transmembrane</keyword>
<dbReference type="GO" id="GO:0005000">
    <property type="term" value="F:vasopressin receptor activity"/>
    <property type="evidence" value="ECO:0007669"/>
    <property type="project" value="InterPro"/>
</dbReference>
<dbReference type="GeneID" id="108666672"/>
<evidence type="ECO:0000256" key="1">
    <source>
        <dbReference type="ARBA" id="ARBA00004651"/>
    </source>
</evidence>
<dbReference type="PROSITE" id="PS50262">
    <property type="entry name" value="G_PROTEIN_RECEP_F1_2"/>
    <property type="match status" value="1"/>
</dbReference>
<dbReference type="Gene3D" id="1.20.1070.10">
    <property type="entry name" value="Rhodopsin 7-helix transmembrane proteins"/>
    <property type="match status" value="1"/>
</dbReference>
<dbReference type="PANTHER" id="PTHR24224">
    <property type="entry name" value="CARDIOACCELERATORY PEPTIDE RECEPTOR-RELATED"/>
    <property type="match status" value="1"/>
</dbReference>
<evidence type="ECO:0000256" key="8">
    <source>
        <dbReference type="ARBA" id="ARBA00023180"/>
    </source>
</evidence>
<evidence type="ECO:0000256" key="7">
    <source>
        <dbReference type="ARBA" id="ARBA00023170"/>
    </source>
</evidence>
<dbReference type="InterPro" id="IPR001817">
    <property type="entry name" value="Vasoprsn_rcpt"/>
</dbReference>
<evidence type="ECO:0000256" key="2">
    <source>
        <dbReference type="ARBA" id="ARBA00022475"/>
    </source>
</evidence>
<dbReference type="PANTHER" id="PTHR24224:SF6">
    <property type="entry name" value="CARDIOACCELERATORY PEPTIDE RECEPTOR-RELATED"/>
    <property type="match status" value="1"/>
</dbReference>
<feature type="region of interest" description="Disordered" evidence="11">
    <location>
        <begin position="720"/>
        <end position="767"/>
    </location>
</feature>
<dbReference type="GO" id="GO:0008188">
    <property type="term" value="F:neuropeptide receptor activity"/>
    <property type="evidence" value="ECO:0007669"/>
    <property type="project" value="TreeGrafter"/>
</dbReference>
<dbReference type="PROSITE" id="PS00237">
    <property type="entry name" value="G_PROTEIN_RECEP_F1_1"/>
    <property type="match status" value="1"/>
</dbReference>
<comment type="similarity">
    <text evidence="10">Belongs to the G-protein coupled receptor 1 family. Vasopressin/oxytocin receptor subfamily.</text>
</comment>
<dbReference type="KEGG" id="hazt:108666672"/>
<feature type="transmembrane region" description="Helical" evidence="10">
    <location>
        <begin position="120"/>
        <end position="138"/>
    </location>
</feature>
<feature type="compositionally biased region" description="Basic residues" evidence="11">
    <location>
        <begin position="721"/>
        <end position="731"/>
    </location>
</feature>
<dbReference type="InterPro" id="IPR000276">
    <property type="entry name" value="GPCR_Rhodpsn"/>
</dbReference>
<keyword evidence="6 10" id="KW-0472">Membrane</keyword>
<keyword evidence="2" id="KW-1003">Cell membrane</keyword>
<dbReference type="SUPFAM" id="SSF81321">
    <property type="entry name" value="Family A G protein-coupled receptor-like"/>
    <property type="match status" value="1"/>
</dbReference>
<proteinExistence type="inferred from homology"/>
<dbReference type="RefSeq" id="XP_047739090.1">
    <property type="nucleotide sequence ID" value="XM_047883134.1"/>
</dbReference>
<keyword evidence="5 10" id="KW-0297">G-protein coupled receptor</keyword>
<feature type="region of interest" description="Disordered" evidence="11">
    <location>
        <begin position="441"/>
        <end position="473"/>
    </location>
</feature>
<evidence type="ECO:0000256" key="9">
    <source>
        <dbReference type="ARBA" id="ARBA00023224"/>
    </source>
</evidence>
<dbReference type="OrthoDB" id="5987909at2759"/>
<gene>
    <name evidence="14" type="primary">LOC108666672</name>
</gene>
<dbReference type="InterPro" id="IPR052665">
    <property type="entry name" value="Neuropeptide-GPCR"/>
</dbReference>
<evidence type="ECO:0000256" key="3">
    <source>
        <dbReference type="ARBA" id="ARBA00022692"/>
    </source>
</evidence>
<organism evidence="13 14">
    <name type="scientific">Hyalella azteca</name>
    <name type="common">Amphipod</name>
    <dbReference type="NCBI Taxonomy" id="294128"/>
    <lineage>
        <taxon>Eukaryota</taxon>
        <taxon>Metazoa</taxon>
        <taxon>Ecdysozoa</taxon>
        <taxon>Arthropoda</taxon>
        <taxon>Crustacea</taxon>
        <taxon>Multicrustacea</taxon>
        <taxon>Malacostraca</taxon>
        <taxon>Eumalacostraca</taxon>
        <taxon>Peracarida</taxon>
        <taxon>Amphipoda</taxon>
        <taxon>Senticaudata</taxon>
        <taxon>Talitrida</taxon>
        <taxon>Talitroidea</taxon>
        <taxon>Hyalellidae</taxon>
        <taxon>Hyalella</taxon>
    </lineage>
</organism>
<dbReference type="FunFam" id="1.20.1070.10:FF:000188">
    <property type="entry name" value="Neuropeptide S receptor"/>
    <property type="match status" value="1"/>
</dbReference>
<feature type="transmembrane region" description="Helical" evidence="10">
    <location>
        <begin position="88"/>
        <end position="108"/>
    </location>
</feature>
<keyword evidence="9 10" id="KW-0807">Transducer</keyword>
<feature type="domain" description="G-protein coupled receptors family 1 profile" evidence="12">
    <location>
        <begin position="100"/>
        <end position="390"/>
    </location>
</feature>
<keyword evidence="4 10" id="KW-1133">Transmembrane helix</keyword>
<evidence type="ECO:0000256" key="10">
    <source>
        <dbReference type="RuleBase" id="RU046427"/>
    </source>
</evidence>
<dbReference type="Pfam" id="PF00001">
    <property type="entry name" value="7tm_1"/>
    <property type="match status" value="1"/>
</dbReference>
<feature type="transmembrane region" description="Helical" evidence="10">
    <location>
        <begin position="337"/>
        <end position="362"/>
    </location>
</feature>
<dbReference type="CDD" id="cd15197">
    <property type="entry name" value="7tmA_NPSR"/>
    <property type="match status" value="1"/>
</dbReference>
<feature type="transmembrane region" description="Helical" evidence="10">
    <location>
        <begin position="158"/>
        <end position="179"/>
    </location>
</feature>
<evidence type="ECO:0000313" key="13">
    <source>
        <dbReference type="Proteomes" id="UP000694843"/>
    </source>
</evidence>
<keyword evidence="8 10" id="KW-0325">Glycoprotein</keyword>
<feature type="compositionally biased region" description="Polar residues" evidence="11">
    <location>
        <begin position="737"/>
        <end position="767"/>
    </location>
</feature>
<dbReference type="InterPro" id="IPR017452">
    <property type="entry name" value="GPCR_Rhodpsn_7TM"/>
</dbReference>
<name>A0A979FPR9_HYAAZ</name>
<feature type="region of interest" description="Disordered" evidence="11">
    <location>
        <begin position="1"/>
        <end position="21"/>
    </location>
</feature>
<evidence type="ECO:0000259" key="12">
    <source>
        <dbReference type="PROSITE" id="PS50262"/>
    </source>
</evidence>
<dbReference type="AlphaFoldDB" id="A0A979FPR9"/>
<evidence type="ECO:0000256" key="11">
    <source>
        <dbReference type="SAM" id="MobiDB-lite"/>
    </source>
</evidence>
<evidence type="ECO:0000256" key="6">
    <source>
        <dbReference type="ARBA" id="ARBA00023136"/>
    </source>
</evidence>
<evidence type="ECO:0000256" key="5">
    <source>
        <dbReference type="ARBA" id="ARBA00023040"/>
    </source>
</evidence>
<accession>A0A979FPR9</accession>
<dbReference type="Proteomes" id="UP000694843">
    <property type="component" value="Unplaced"/>
</dbReference>
<feature type="compositionally biased region" description="Polar residues" evidence="11">
    <location>
        <begin position="457"/>
        <end position="470"/>
    </location>
</feature>
<reference evidence="14" key="1">
    <citation type="submission" date="2025-08" db="UniProtKB">
        <authorList>
            <consortium name="RefSeq"/>
        </authorList>
    </citation>
    <scope>IDENTIFICATION</scope>
    <source>
        <tissue evidence="14">Whole organism</tissue>
    </source>
</reference>
<keyword evidence="7 10" id="KW-0675">Receptor</keyword>
<sequence length="812" mass="90344">MSQPDKMAAISTSWKSPHDPPPGITSLTFSRSVDVWMDDVDEGNCSYNATTFEYNACTNASNAFLLNVNSSTTADQHSYYFYEAEQFAVLWLLLLSIVLGNAAVIAALRLSKARKSRTNFFIMHLALADLSVGLIHVLTDLAWKTTVGWYAGNVVCKAVRFAQTLVTYSSTYVLVALSIDRYDAITHPMNFSGSWRRARQLVAVAWALSAVFAAPILVLFEETEVDGELQCWNWLTEPWHWQVYMVLVALTVFIIPCLLISACYVTIVFTIWSKSKLMMNAQRPMTASAIVTATAPQSCQNGGERSSMRATCDEDSRRASSRGLIPKAKIKTVKMTLVIVLVFIICWSPYIVFDLLQVFGYVPRTPKNMALATFIQSLAPLNSAANPVIYCLFSTHVCRNIRQRCCPNKKLPAKKTALSGLAGAAVMPLVRVPARTLAPQVPDLQTNLETKTDSKNKNQGQQPASVMSNKSPEDIGSEIITTQNYIKNNKPHDLPKAKDVVELVLVNEKQKQLPTNFLFNQTLDGISQHENNFLNMAFNQRTLAEFPAAPENRLNMRSVGMENMECMERKIKSREDLHERNNELSLWTKVCDAAQVQTVIVSPSQQNFPPLLKNRLSFQGLASLEPHGALKKRSSEGILNSCKDSSVHVQKNPLPENHETSNSTTTKNGCKKVSLNLTINNVLDDFVTKNSLPPILRKKEPIHDRGPPDRRSVQYLLGSRSSHHLRSSRRSLHMDTNVPSDQLSADVTQKPQNVSASRRKSSGCSTLASTRNVSNKIGSDSNLELPLRYSVLCRFSKSTSNPCISQSKLSHL</sequence>
<evidence type="ECO:0000313" key="14">
    <source>
        <dbReference type="RefSeq" id="XP_047739090.1"/>
    </source>
</evidence>
<feature type="transmembrane region" description="Helical" evidence="10">
    <location>
        <begin position="243"/>
        <end position="272"/>
    </location>
</feature>
<keyword evidence="13" id="KW-1185">Reference proteome</keyword>